<evidence type="ECO:0000313" key="2">
    <source>
        <dbReference type="EMBL" id="CAG9122936.1"/>
    </source>
</evidence>
<keyword evidence="1" id="KW-0732">Signal</keyword>
<protein>
    <submittedName>
        <fullName evidence="2">(diamondback moth) hypothetical protein</fullName>
    </submittedName>
</protein>
<sequence length="112" mass="12375">MGRFILVVLIATLALSAGEKRICHEIDGGMECASRSGNSASYTQSITRTGESAILKPLPPLKPLFPPMPPMKPLEFIPMKPLVFPPMKPLEFPPMKPIQFHIFKRKCGDKGD</sequence>
<name>A0A8S4F695_PLUXY</name>
<feature type="chain" id="PRO_5035725084" evidence="1">
    <location>
        <begin position="19"/>
        <end position="112"/>
    </location>
</feature>
<organism evidence="2 3">
    <name type="scientific">Plutella xylostella</name>
    <name type="common">Diamondback moth</name>
    <name type="synonym">Plutella maculipennis</name>
    <dbReference type="NCBI Taxonomy" id="51655"/>
    <lineage>
        <taxon>Eukaryota</taxon>
        <taxon>Metazoa</taxon>
        <taxon>Ecdysozoa</taxon>
        <taxon>Arthropoda</taxon>
        <taxon>Hexapoda</taxon>
        <taxon>Insecta</taxon>
        <taxon>Pterygota</taxon>
        <taxon>Neoptera</taxon>
        <taxon>Endopterygota</taxon>
        <taxon>Lepidoptera</taxon>
        <taxon>Glossata</taxon>
        <taxon>Ditrysia</taxon>
        <taxon>Yponomeutoidea</taxon>
        <taxon>Plutellidae</taxon>
        <taxon>Plutella</taxon>
    </lineage>
</organism>
<keyword evidence="3" id="KW-1185">Reference proteome</keyword>
<accession>A0A8S4F695</accession>
<reference evidence="2" key="1">
    <citation type="submission" date="2020-11" db="EMBL/GenBank/DDBJ databases">
        <authorList>
            <person name="Whiteford S."/>
        </authorList>
    </citation>
    <scope>NUCLEOTIDE SEQUENCE</scope>
</reference>
<evidence type="ECO:0000256" key="1">
    <source>
        <dbReference type="SAM" id="SignalP"/>
    </source>
</evidence>
<gene>
    <name evidence="2" type="ORF">PLXY2_LOCUS7767</name>
</gene>
<dbReference type="Proteomes" id="UP000653454">
    <property type="component" value="Unassembled WGS sequence"/>
</dbReference>
<comment type="caution">
    <text evidence="2">The sequence shown here is derived from an EMBL/GenBank/DDBJ whole genome shotgun (WGS) entry which is preliminary data.</text>
</comment>
<dbReference type="EMBL" id="CAJHNJ030000028">
    <property type="protein sequence ID" value="CAG9122936.1"/>
    <property type="molecule type" value="Genomic_DNA"/>
</dbReference>
<dbReference type="AlphaFoldDB" id="A0A8S4F695"/>
<proteinExistence type="predicted"/>
<evidence type="ECO:0000313" key="3">
    <source>
        <dbReference type="Proteomes" id="UP000653454"/>
    </source>
</evidence>
<feature type="signal peptide" evidence="1">
    <location>
        <begin position="1"/>
        <end position="18"/>
    </location>
</feature>